<dbReference type="AlphaFoldDB" id="A0A497XM35"/>
<accession>A0A497XM35</accession>
<protein>
    <recommendedName>
        <fullName evidence="4">BrnA antitoxin of type II toxin-antitoxin system</fullName>
    </recommendedName>
</protein>
<keyword evidence="3" id="KW-1185">Reference proteome</keyword>
<dbReference type="RefSeq" id="WP_121240274.1">
    <property type="nucleotide sequence ID" value="NZ_BHVV01000002.1"/>
</dbReference>
<evidence type="ECO:0000313" key="3">
    <source>
        <dbReference type="Proteomes" id="UP000268908"/>
    </source>
</evidence>
<feature type="region of interest" description="Disordered" evidence="1">
    <location>
        <begin position="74"/>
        <end position="93"/>
    </location>
</feature>
<evidence type="ECO:0008006" key="4">
    <source>
        <dbReference type="Google" id="ProtNLM"/>
    </source>
</evidence>
<dbReference type="EMBL" id="RCCI01000004">
    <property type="protein sequence ID" value="RLJ68365.1"/>
    <property type="molecule type" value="Genomic_DNA"/>
</dbReference>
<organism evidence="2 3">
    <name type="scientific">Sulfurisoma sediminicola</name>
    <dbReference type="NCBI Taxonomy" id="1381557"/>
    <lineage>
        <taxon>Bacteria</taxon>
        <taxon>Pseudomonadati</taxon>
        <taxon>Pseudomonadota</taxon>
        <taxon>Betaproteobacteria</taxon>
        <taxon>Nitrosomonadales</taxon>
        <taxon>Sterolibacteriaceae</taxon>
        <taxon>Sulfurisoma</taxon>
    </lineage>
</organism>
<dbReference type="OrthoDB" id="332164at2"/>
<evidence type="ECO:0000313" key="2">
    <source>
        <dbReference type="EMBL" id="RLJ68365.1"/>
    </source>
</evidence>
<gene>
    <name evidence="2" type="ORF">DFR35_0925</name>
</gene>
<comment type="caution">
    <text evidence="2">The sequence shown here is derived from an EMBL/GenBank/DDBJ whole genome shotgun (WGS) entry which is preliminary data.</text>
</comment>
<proteinExistence type="predicted"/>
<dbReference type="Proteomes" id="UP000268908">
    <property type="component" value="Unassembled WGS sequence"/>
</dbReference>
<feature type="compositionally biased region" description="Basic and acidic residues" evidence="1">
    <location>
        <begin position="84"/>
        <end position="93"/>
    </location>
</feature>
<evidence type="ECO:0000256" key="1">
    <source>
        <dbReference type="SAM" id="MobiDB-lite"/>
    </source>
</evidence>
<name>A0A497XM35_9PROT</name>
<sequence length="93" mass="10661">MSAKIKYTDEPLGKVQVVPDFLPSPAELAFREEGVKVTLALSKKSIEFFKSEATKHHTQYQRMIRRLLDAYVDGQAPTRQSTRTPRDKAAQRR</sequence>
<reference evidence="2 3" key="1">
    <citation type="submission" date="2018-10" db="EMBL/GenBank/DDBJ databases">
        <title>Genomic Encyclopedia of Type Strains, Phase IV (KMG-IV): sequencing the most valuable type-strain genomes for metagenomic binning, comparative biology and taxonomic classification.</title>
        <authorList>
            <person name="Goeker M."/>
        </authorList>
    </citation>
    <scope>NUCLEOTIDE SEQUENCE [LARGE SCALE GENOMIC DNA]</scope>
    <source>
        <strain evidence="2 3">DSM 26916</strain>
    </source>
</reference>